<comment type="catalytic activity">
    <reaction evidence="5 6">
        <text>L-lysyl(79)-[histone H3] + 3 S-adenosyl-L-methionine = N(6),N(6),N(6)-trimethyl-L-lysyl(79)-[histone H3] + 3 S-adenosyl-L-homocysteine + 3 H(+)</text>
        <dbReference type="Rhea" id="RHEA:60328"/>
        <dbReference type="Rhea" id="RHEA-COMP:15549"/>
        <dbReference type="Rhea" id="RHEA-COMP:15552"/>
        <dbReference type="ChEBI" id="CHEBI:15378"/>
        <dbReference type="ChEBI" id="CHEBI:29969"/>
        <dbReference type="ChEBI" id="CHEBI:57856"/>
        <dbReference type="ChEBI" id="CHEBI:59789"/>
        <dbReference type="ChEBI" id="CHEBI:61961"/>
        <dbReference type="EC" id="2.1.1.360"/>
    </reaction>
</comment>
<evidence type="ECO:0000259" key="7">
    <source>
        <dbReference type="PROSITE" id="PS51569"/>
    </source>
</evidence>
<name>A0AAD7U769_9STRA</name>
<keyword evidence="6" id="KW-0539">Nucleus</keyword>
<keyword evidence="9" id="KW-1185">Reference proteome</keyword>
<evidence type="ECO:0000256" key="5">
    <source>
        <dbReference type="ARBA" id="ARBA00047770"/>
    </source>
</evidence>
<comment type="miscellaneous">
    <text evidence="6">In contrast to other lysine histone methyltransferases, it does not contain a SET domain, suggesting the existence of another mechanism for methylation of lysine residues of histones.</text>
</comment>
<dbReference type="GO" id="GO:0005634">
    <property type="term" value="C:nucleus"/>
    <property type="evidence" value="ECO:0007669"/>
    <property type="project" value="UniProtKB-SubCell"/>
</dbReference>
<evidence type="ECO:0000256" key="4">
    <source>
        <dbReference type="ARBA" id="ARBA00029821"/>
    </source>
</evidence>
<comment type="caution">
    <text evidence="8">The sequence shown here is derived from an EMBL/GenBank/DDBJ whole genome shotgun (WGS) entry which is preliminary data.</text>
</comment>
<gene>
    <name evidence="8" type="ORF">CTAYLR_007115</name>
</gene>
<dbReference type="PROSITE" id="PS51569">
    <property type="entry name" value="DOT1"/>
    <property type="match status" value="1"/>
</dbReference>
<proteinExistence type="inferred from homology"/>
<dbReference type="InterPro" id="IPR030445">
    <property type="entry name" value="H3-K79_meTrfase"/>
</dbReference>
<keyword evidence="6" id="KW-0489">Methyltransferase</keyword>
<dbReference type="Gene3D" id="3.40.50.150">
    <property type="entry name" value="Vaccinia Virus protein VP39"/>
    <property type="match status" value="1"/>
</dbReference>
<evidence type="ECO:0000256" key="2">
    <source>
        <dbReference type="ARBA" id="ARBA00020987"/>
    </source>
</evidence>
<comment type="similarity">
    <text evidence="6">Belongs to the class I-like SAM-binding methyltransferase superfamily. DOT1 family.</text>
</comment>
<organism evidence="8 9">
    <name type="scientific">Chrysophaeum taylorii</name>
    <dbReference type="NCBI Taxonomy" id="2483200"/>
    <lineage>
        <taxon>Eukaryota</taxon>
        <taxon>Sar</taxon>
        <taxon>Stramenopiles</taxon>
        <taxon>Ochrophyta</taxon>
        <taxon>Pelagophyceae</taxon>
        <taxon>Pelagomonadales</taxon>
        <taxon>Pelagomonadaceae</taxon>
        <taxon>Chrysophaeum</taxon>
    </lineage>
</organism>
<dbReference type="EMBL" id="JAQMWT010000553">
    <property type="protein sequence ID" value="KAJ8599537.1"/>
    <property type="molecule type" value="Genomic_DNA"/>
</dbReference>
<dbReference type="AlphaFoldDB" id="A0AAD7U769"/>
<dbReference type="InterPro" id="IPR029063">
    <property type="entry name" value="SAM-dependent_MTases_sf"/>
</dbReference>
<keyword evidence="6" id="KW-0949">S-adenosyl-L-methionine</keyword>
<accession>A0AAD7U769</accession>
<keyword evidence="3 6" id="KW-0156">Chromatin regulator</keyword>
<dbReference type="Proteomes" id="UP001230188">
    <property type="component" value="Unassembled WGS sequence"/>
</dbReference>
<evidence type="ECO:0000256" key="6">
    <source>
        <dbReference type="RuleBase" id="RU271113"/>
    </source>
</evidence>
<evidence type="ECO:0000256" key="1">
    <source>
        <dbReference type="ARBA" id="ARBA00012190"/>
    </source>
</evidence>
<dbReference type="GO" id="GO:0032259">
    <property type="term" value="P:methylation"/>
    <property type="evidence" value="ECO:0007669"/>
    <property type="project" value="UniProtKB-KW"/>
</dbReference>
<dbReference type="SUPFAM" id="SSF53335">
    <property type="entry name" value="S-adenosyl-L-methionine-dependent methyltransferases"/>
    <property type="match status" value="1"/>
</dbReference>
<comment type="function">
    <text evidence="6">Histone methyltransferase that specifically trimethylates histone H3 to form H3K79me3. This methylation is required for telomere silencing and for the pachytene checkpoint during the meiotic cell cycle by allowing the recruitment of RAD9 to double strand breaks. Nucleosomes are preferred as substrate compared to free histone.</text>
</comment>
<reference evidence="8" key="1">
    <citation type="submission" date="2023-01" db="EMBL/GenBank/DDBJ databases">
        <title>Metagenome sequencing of chrysophaentin producing Chrysophaeum taylorii.</title>
        <authorList>
            <person name="Davison J."/>
            <person name="Bewley C."/>
        </authorList>
    </citation>
    <scope>NUCLEOTIDE SEQUENCE</scope>
    <source>
        <strain evidence="8">NIES-1699</strain>
    </source>
</reference>
<comment type="subcellular location">
    <subcellularLocation>
        <location evidence="6">Nucleus</location>
    </subcellularLocation>
</comment>
<feature type="domain" description="DOT1" evidence="7">
    <location>
        <begin position="1"/>
        <end position="223"/>
    </location>
</feature>
<dbReference type="InterPro" id="IPR025789">
    <property type="entry name" value="DOT1_dom"/>
</dbReference>
<protein>
    <recommendedName>
        <fullName evidence="2 6">Histone-lysine N-methyltransferase, H3 lysine-79 specific</fullName>
        <ecNumber evidence="1 6">2.1.1.360</ecNumber>
    </recommendedName>
    <alternativeName>
        <fullName evidence="4 6">Histone H3-K79 methyltransferase</fullName>
    </alternativeName>
</protein>
<dbReference type="EC" id="2.1.1.360" evidence="1 6"/>
<dbReference type="GO" id="GO:0051726">
    <property type="term" value="P:regulation of cell cycle"/>
    <property type="evidence" value="ECO:0007669"/>
    <property type="project" value="InterPro"/>
</dbReference>
<keyword evidence="6" id="KW-0808">Transferase</keyword>
<evidence type="ECO:0000313" key="8">
    <source>
        <dbReference type="EMBL" id="KAJ8599537.1"/>
    </source>
</evidence>
<evidence type="ECO:0000256" key="3">
    <source>
        <dbReference type="ARBA" id="ARBA00022853"/>
    </source>
</evidence>
<dbReference type="PANTHER" id="PTHR21451">
    <property type="entry name" value="HISTONE H3 METHYLTRANSFERASE"/>
    <property type="match status" value="1"/>
</dbReference>
<sequence>MHALFFLIASTDAASQGRNIEAALAKHWDGLGGMFAYSARDEMLVADEPIVASYGEVTSRGARVMFEALGLDGDSVFADLGSGVGKLAAQAYLEAGVRRAIAVEFFEARHERAVEAWQRLATEGAELREDFDADALVHVCADVLDADLEGVTHAFVSNYCFGEETNARIADRLAVLPGLRRIATSRPFPPPHFPLDPARRILVDMSWAPRVVVNIYDPPLSSS</sequence>
<dbReference type="GO" id="GO:0140956">
    <property type="term" value="F:histone H3K79 trimethyltransferase activity"/>
    <property type="evidence" value="ECO:0007669"/>
    <property type="project" value="UniProtKB-EC"/>
</dbReference>
<dbReference type="PANTHER" id="PTHR21451:SF19">
    <property type="entry name" value="ACTIVATED IN BLOCKED UNFOLDED PROTEIN RESPONSE"/>
    <property type="match status" value="1"/>
</dbReference>
<evidence type="ECO:0000313" key="9">
    <source>
        <dbReference type="Proteomes" id="UP001230188"/>
    </source>
</evidence>
<dbReference type="Pfam" id="PF08123">
    <property type="entry name" value="DOT1"/>
    <property type="match status" value="1"/>
</dbReference>